<dbReference type="FunFam" id="1.10.286.10:FF:000003">
    <property type="entry name" value="GTP cyclohydrolase 1"/>
    <property type="match status" value="1"/>
</dbReference>
<reference evidence="14" key="2">
    <citation type="submission" date="2023-06" db="EMBL/GenBank/DDBJ databases">
        <authorList>
            <person name="Kobayashi Y."/>
            <person name="Kayamori A."/>
            <person name="Aoki K."/>
            <person name="Shiwa Y."/>
            <person name="Fujita N."/>
            <person name="Sugita T."/>
            <person name="Iwasaki W."/>
            <person name="Tanaka N."/>
            <person name="Takashima M."/>
        </authorList>
    </citation>
    <scope>NUCLEOTIDE SEQUENCE</scope>
    <source>
        <strain evidence="14">HIS016</strain>
    </source>
</reference>
<dbReference type="GO" id="GO:0046656">
    <property type="term" value="P:folic acid biosynthetic process"/>
    <property type="evidence" value="ECO:0007669"/>
    <property type="project" value="UniProtKB-KW"/>
</dbReference>
<feature type="compositionally biased region" description="Basic and acidic residues" evidence="11">
    <location>
        <begin position="19"/>
        <end position="35"/>
    </location>
</feature>
<organism evidence="14 15">
    <name type="scientific">Cutaneotrichosporon spelunceum</name>
    <dbReference type="NCBI Taxonomy" id="1672016"/>
    <lineage>
        <taxon>Eukaryota</taxon>
        <taxon>Fungi</taxon>
        <taxon>Dikarya</taxon>
        <taxon>Basidiomycota</taxon>
        <taxon>Agaricomycotina</taxon>
        <taxon>Tremellomycetes</taxon>
        <taxon>Trichosporonales</taxon>
        <taxon>Trichosporonaceae</taxon>
        <taxon>Cutaneotrichosporon</taxon>
    </lineage>
</organism>
<dbReference type="GO" id="GO:0005525">
    <property type="term" value="F:GTP binding"/>
    <property type="evidence" value="ECO:0007669"/>
    <property type="project" value="UniProtKB-KW"/>
</dbReference>
<comment type="similarity">
    <text evidence="2">Belongs to the GTP cyclohydrolase I family.</text>
</comment>
<dbReference type="PANTHER" id="PTHR11109:SF7">
    <property type="entry name" value="GTP CYCLOHYDROLASE 1"/>
    <property type="match status" value="1"/>
</dbReference>
<dbReference type="GO" id="GO:0008270">
    <property type="term" value="F:zinc ion binding"/>
    <property type="evidence" value="ECO:0007669"/>
    <property type="project" value="TreeGrafter"/>
</dbReference>
<dbReference type="GO" id="GO:0046654">
    <property type="term" value="P:tetrahydrofolate biosynthetic process"/>
    <property type="evidence" value="ECO:0007669"/>
    <property type="project" value="InterPro"/>
</dbReference>
<keyword evidence="6" id="KW-0378">Hydrolase</keyword>
<keyword evidence="12" id="KW-1133">Transmembrane helix</keyword>
<dbReference type="GO" id="GO:0003934">
    <property type="term" value="F:GTP cyclohydrolase I activity"/>
    <property type="evidence" value="ECO:0007669"/>
    <property type="project" value="UniProtKB-EC"/>
</dbReference>
<dbReference type="NCBIfam" id="NF006826">
    <property type="entry name" value="PRK09347.1-3"/>
    <property type="match status" value="1"/>
</dbReference>
<dbReference type="PANTHER" id="PTHR11109">
    <property type="entry name" value="GTP CYCLOHYDROLASE I"/>
    <property type="match status" value="1"/>
</dbReference>
<dbReference type="CDD" id="cd00642">
    <property type="entry name" value="GTP_cyclohydro1"/>
    <property type="match status" value="1"/>
</dbReference>
<dbReference type="InterPro" id="IPR018234">
    <property type="entry name" value="GTP_CycHdrlase_I_CS"/>
</dbReference>
<evidence type="ECO:0000256" key="1">
    <source>
        <dbReference type="ARBA" id="ARBA00005080"/>
    </source>
</evidence>
<evidence type="ECO:0000256" key="8">
    <source>
        <dbReference type="ARBA" id="ARBA00023134"/>
    </source>
</evidence>
<dbReference type="NCBIfam" id="TIGR00063">
    <property type="entry name" value="folE"/>
    <property type="match status" value="1"/>
</dbReference>
<dbReference type="Pfam" id="PF01227">
    <property type="entry name" value="GTP_cyclohydroI"/>
    <property type="match status" value="1"/>
</dbReference>
<evidence type="ECO:0000256" key="12">
    <source>
        <dbReference type="SAM" id="Phobius"/>
    </source>
</evidence>
<name>A0AAD3TQW2_9TREE</name>
<dbReference type="Gene3D" id="1.10.600.10">
    <property type="entry name" value="Farnesyl Diphosphate Synthase"/>
    <property type="match status" value="1"/>
</dbReference>
<reference evidence="14" key="1">
    <citation type="journal article" date="2023" name="BMC Genomics">
        <title>Chromosome-level genome assemblies of Cutaneotrichosporon spp. (Trichosporonales, Basidiomycota) reveal imbalanced evolution between nucleotide sequences and chromosome synteny.</title>
        <authorList>
            <person name="Kobayashi Y."/>
            <person name="Kayamori A."/>
            <person name="Aoki K."/>
            <person name="Shiwa Y."/>
            <person name="Matsutani M."/>
            <person name="Fujita N."/>
            <person name="Sugita T."/>
            <person name="Iwasaki W."/>
            <person name="Tanaka N."/>
            <person name="Takashima M."/>
        </authorList>
    </citation>
    <scope>NUCLEOTIDE SEQUENCE</scope>
    <source>
        <strain evidence="14">HIS016</strain>
    </source>
</reference>
<keyword evidence="8" id="KW-0342">GTP-binding</keyword>
<proteinExistence type="inferred from homology"/>
<feature type="domain" description="GTP cyclohydrolase I" evidence="13">
    <location>
        <begin position="203"/>
        <end position="374"/>
    </location>
</feature>
<comment type="caution">
    <text evidence="14">The sequence shown here is derived from an EMBL/GenBank/DDBJ whole genome shotgun (WGS) entry which is preliminary data.</text>
</comment>
<feature type="transmembrane region" description="Helical" evidence="12">
    <location>
        <begin position="425"/>
        <end position="446"/>
    </location>
</feature>
<feature type="compositionally biased region" description="Low complexity" evidence="11">
    <location>
        <begin position="73"/>
        <end position="87"/>
    </location>
</feature>
<dbReference type="InterPro" id="IPR002060">
    <property type="entry name" value="Squ/phyt_synthse"/>
</dbReference>
<dbReference type="Gene3D" id="1.10.286.10">
    <property type="match status" value="1"/>
</dbReference>
<dbReference type="SUPFAM" id="SSF55620">
    <property type="entry name" value="Tetrahydrobiopterin biosynthesis enzymes-like"/>
    <property type="match status" value="1"/>
</dbReference>
<keyword evidence="12" id="KW-0812">Transmembrane</keyword>
<comment type="function">
    <text evidence="10">GTP cyclohydrolase 1 is the first enzyme in the biosynthetic pathway leading to folic acid.</text>
</comment>
<dbReference type="Gene3D" id="3.30.1130.10">
    <property type="match status" value="1"/>
</dbReference>
<dbReference type="EMBL" id="BTCM01000002">
    <property type="protein sequence ID" value="GMK55094.1"/>
    <property type="molecule type" value="Genomic_DNA"/>
</dbReference>
<dbReference type="Pfam" id="PF00494">
    <property type="entry name" value="SQS_PSY"/>
    <property type="match status" value="1"/>
</dbReference>
<keyword evidence="5" id="KW-0547">Nucleotide-binding</keyword>
<evidence type="ECO:0000313" key="15">
    <source>
        <dbReference type="Proteomes" id="UP001222932"/>
    </source>
</evidence>
<feature type="compositionally biased region" description="Basic and acidic residues" evidence="11">
    <location>
        <begin position="127"/>
        <end position="136"/>
    </location>
</feature>
<evidence type="ECO:0000256" key="6">
    <source>
        <dbReference type="ARBA" id="ARBA00022801"/>
    </source>
</evidence>
<dbReference type="GO" id="GO:0006729">
    <property type="term" value="P:tetrahydrobiopterin biosynthetic process"/>
    <property type="evidence" value="ECO:0007669"/>
    <property type="project" value="TreeGrafter"/>
</dbReference>
<evidence type="ECO:0000313" key="14">
    <source>
        <dbReference type="EMBL" id="GMK55094.1"/>
    </source>
</evidence>
<evidence type="ECO:0000256" key="3">
    <source>
        <dbReference type="ARBA" id="ARBA00012715"/>
    </source>
</evidence>
<dbReference type="EC" id="3.5.4.16" evidence="3"/>
<evidence type="ECO:0000256" key="11">
    <source>
        <dbReference type="SAM" id="MobiDB-lite"/>
    </source>
</evidence>
<evidence type="ECO:0000256" key="2">
    <source>
        <dbReference type="ARBA" id="ARBA00008085"/>
    </source>
</evidence>
<dbReference type="AlphaFoldDB" id="A0AAD3TQW2"/>
<dbReference type="InterPro" id="IPR008949">
    <property type="entry name" value="Isoprenoid_synthase_dom_sf"/>
</dbReference>
<evidence type="ECO:0000259" key="13">
    <source>
        <dbReference type="Pfam" id="PF01227"/>
    </source>
</evidence>
<protein>
    <recommendedName>
        <fullName evidence="4">GTP cyclohydrolase 1</fullName>
        <ecNumber evidence="3">3.5.4.16</ecNumber>
    </recommendedName>
    <alternativeName>
        <fullName evidence="9">GTP cyclohydrolase I</fullName>
    </alternativeName>
</protein>
<evidence type="ECO:0000256" key="5">
    <source>
        <dbReference type="ARBA" id="ARBA00022741"/>
    </source>
</evidence>
<evidence type="ECO:0000256" key="10">
    <source>
        <dbReference type="ARBA" id="ARBA00055676"/>
    </source>
</evidence>
<feature type="region of interest" description="Disordered" evidence="11">
    <location>
        <begin position="1"/>
        <end position="87"/>
    </location>
</feature>
<dbReference type="GO" id="GO:0005737">
    <property type="term" value="C:cytoplasm"/>
    <property type="evidence" value="ECO:0007669"/>
    <property type="project" value="TreeGrafter"/>
</dbReference>
<dbReference type="InterPro" id="IPR043133">
    <property type="entry name" value="GTP-CH-I_C/QueF"/>
</dbReference>
<evidence type="ECO:0000256" key="9">
    <source>
        <dbReference type="ARBA" id="ARBA00030854"/>
    </source>
</evidence>
<evidence type="ECO:0000256" key="4">
    <source>
        <dbReference type="ARBA" id="ARBA00017272"/>
    </source>
</evidence>
<feature type="transmembrane region" description="Helical" evidence="12">
    <location>
        <begin position="397"/>
        <end position="419"/>
    </location>
</feature>
<feature type="transmembrane region" description="Helical" evidence="12">
    <location>
        <begin position="482"/>
        <end position="499"/>
    </location>
</feature>
<feature type="region of interest" description="Disordered" evidence="11">
    <location>
        <begin position="103"/>
        <end position="136"/>
    </location>
</feature>
<dbReference type="PROSITE" id="PS00860">
    <property type="entry name" value="GTP_CYCLOHYDROL_1_2"/>
    <property type="match status" value="1"/>
</dbReference>
<dbReference type="FunFam" id="3.30.1130.10:FF:000012">
    <property type="entry name" value="GTP cyclohydrolase 1"/>
    <property type="match status" value="1"/>
</dbReference>
<dbReference type="PROSITE" id="PS00859">
    <property type="entry name" value="GTP_CYCLOHYDROL_1_1"/>
    <property type="match status" value="1"/>
</dbReference>
<evidence type="ECO:0000256" key="7">
    <source>
        <dbReference type="ARBA" id="ARBA00022909"/>
    </source>
</evidence>
<keyword evidence="7" id="KW-0289">Folate biosynthesis</keyword>
<dbReference type="InterPro" id="IPR001474">
    <property type="entry name" value="GTP_CycHdrlase_I"/>
</dbReference>
<dbReference type="NCBIfam" id="NF006825">
    <property type="entry name" value="PRK09347.1-2"/>
    <property type="match status" value="1"/>
</dbReference>
<gene>
    <name evidence="14" type="ORF">CspeluHIS016_0201500</name>
</gene>
<accession>A0AAD3TQW2</accession>
<keyword evidence="12" id="KW-0472">Membrane</keyword>
<feature type="compositionally biased region" description="Polar residues" evidence="11">
    <location>
        <begin position="37"/>
        <end position="48"/>
    </location>
</feature>
<feature type="region of interest" description="Disordered" evidence="11">
    <location>
        <begin position="820"/>
        <end position="841"/>
    </location>
</feature>
<feature type="transmembrane region" description="Helical" evidence="12">
    <location>
        <begin position="505"/>
        <end position="526"/>
    </location>
</feature>
<dbReference type="Proteomes" id="UP001222932">
    <property type="component" value="Unassembled WGS sequence"/>
</dbReference>
<dbReference type="InterPro" id="IPR020602">
    <property type="entry name" value="GTP_CycHdrlase_I_dom"/>
</dbReference>
<comment type="pathway">
    <text evidence="1">Cofactor biosynthesis; 7,8-dihydroneopterin triphosphate biosynthesis; 7,8-dihydroneopterin triphosphate from GTP: step 1/1.</text>
</comment>
<dbReference type="HAMAP" id="MF_00223">
    <property type="entry name" value="FolE"/>
    <property type="match status" value="1"/>
</dbReference>
<sequence>MSSPSHSKAAPLNMPTRQNLDRLSESSIGEWERGRSSHNARSPTQPSTLEAHMESMSLNKTPAAAYSGTATKPAAPSSIASAGSAGSASAAARSNLFPRQQREGYGFRPASGASTPIPLTSPAASRENGEAEKSADDMDAQFNDDVRRALQEPASLAVAANELVPDSGIADAEGLGWPAKRTHLRLHSTPEEKAANLEVLAGALRTVLECIGEDPDREGLQRTPERYAKALMWMTKGYEERLVDVINDAVFAEDHEEMVIVRDIDVFSLCEHHLVPFTGKISIGYIPSKLVLGLSKLARIAETFSRRLQVQERLTRQVALAIMEAIRPRGVAVVMEATHMCMSMRGVQKPGATTVTSTMLGCFRTQQKTREELAAPLLGCAVALLGPVIGRRDGVALALAVLLGAFLAVLETSISISAGVDGATILRALFGGSARALAVALTHIAVGRRFLLPFSLNLEHEPPTGTRLLPASYIVTLEQQPFAACACLAFLAGGVHLILGMPEHAALGAVLVSTAPFLAALAFAGARIAIADAIVLAITTPLLLVASSLARDAELIEWTLAGVTKQLPGLPAEVVAHDVLGALATTLLLHLVAHAHVLLVLSPTLPPAPPARLVGHLRLLAHVVANPPQLDKRLLLTLEDAPSLPRTFRLAALAAPRELRIALTAVNWWYASTASLARSVPEIHDVEKILASRRRALAALRLHLLSCYEGKGPLELALVLCTGPLDAAQQAPYYLFAGLVPRLAPIYPFLEILTALQIDATFLPVPALTDSHDLSAHLPLNTPAKLEAYASALGGGLATAACYLAWSILDSSRTPLQPTRSYTWSKSVHPDATPSGATSGLAPGTPVRTLLAAHTILSARIMGRGMLLVSLAASASDDCARGRVYLPLGVFKSHTELADLLHGGGAPLHVFVPVLRMAERAREDSESSIGGLPKSVRRAVRAAIAAAYVPACCLWNGAGETGKICTCNRNRAVVQAIWG</sequence>
<keyword evidence="15" id="KW-1185">Reference proteome</keyword>
<dbReference type="InterPro" id="IPR043134">
    <property type="entry name" value="GTP-CH-I_N"/>
</dbReference>